<keyword evidence="3" id="KW-1003">Cell membrane</keyword>
<feature type="transmembrane region" description="Helical" evidence="7">
    <location>
        <begin position="372"/>
        <end position="393"/>
    </location>
</feature>
<name>A0A410GG02_9BURK</name>
<accession>A0A410GG02</accession>
<feature type="transmembrane region" description="Helical" evidence="7">
    <location>
        <begin position="191"/>
        <end position="212"/>
    </location>
</feature>
<protein>
    <submittedName>
        <fullName evidence="9">MFS transporter</fullName>
    </submittedName>
</protein>
<dbReference type="KEGG" id="pus:CKA81_16000"/>
<gene>
    <name evidence="9" type="ORF">CKA81_16000</name>
</gene>
<feature type="transmembrane region" description="Helical" evidence="7">
    <location>
        <begin position="492"/>
        <end position="512"/>
    </location>
</feature>
<dbReference type="InterPro" id="IPR011701">
    <property type="entry name" value="MFS"/>
</dbReference>
<organism evidence="9 10">
    <name type="scientific">Pollutimonas thiosulfatoxidans</name>
    <dbReference type="NCBI Taxonomy" id="2028345"/>
    <lineage>
        <taxon>Bacteria</taxon>
        <taxon>Pseudomonadati</taxon>
        <taxon>Pseudomonadota</taxon>
        <taxon>Betaproteobacteria</taxon>
        <taxon>Burkholderiales</taxon>
        <taxon>Alcaligenaceae</taxon>
        <taxon>Pollutimonas</taxon>
    </lineage>
</organism>
<dbReference type="InterPro" id="IPR050171">
    <property type="entry name" value="MFS_Transporters"/>
</dbReference>
<reference evidence="9 10" key="1">
    <citation type="submission" date="2017-08" db="EMBL/GenBank/DDBJ databases">
        <authorList>
            <person name="Park S.-J."/>
            <person name="Kim H."/>
        </authorList>
    </citation>
    <scope>NUCLEOTIDE SEQUENCE [LARGE SCALE GENOMIC DNA]</scope>
    <source>
        <strain evidence="10">ye3</strain>
    </source>
</reference>
<feature type="transmembrane region" description="Helical" evidence="7">
    <location>
        <begin position="551"/>
        <end position="572"/>
    </location>
</feature>
<feature type="transmembrane region" description="Helical" evidence="7">
    <location>
        <begin position="518"/>
        <end position="539"/>
    </location>
</feature>
<dbReference type="AlphaFoldDB" id="A0A410GG02"/>
<comment type="subcellular location">
    <subcellularLocation>
        <location evidence="1">Cell membrane</location>
        <topology evidence="1">Multi-pass membrane protein</topology>
    </subcellularLocation>
</comment>
<dbReference type="RefSeq" id="WP_128356188.1">
    <property type="nucleotide sequence ID" value="NZ_CP022987.1"/>
</dbReference>
<keyword evidence="4 7" id="KW-0812">Transmembrane</keyword>
<feature type="transmembrane region" description="Helical" evidence="7">
    <location>
        <begin position="669"/>
        <end position="689"/>
    </location>
</feature>
<proteinExistence type="predicted"/>
<feature type="transmembrane region" description="Helical" evidence="7">
    <location>
        <begin position="772"/>
        <end position="788"/>
    </location>
</feature>
<sequence>MSQGGTSVEQQGGPVRRRRPLRDVLLACMLVLLLAQGLIGALSLSALNRLAADNTAQRAELLGRQAAAQIQTGLSLGKPLAQYFGLAELLAALRDNAPDLAAAGVVMADGQMVTGTVGPAPAKQLLGILLQDGTDGRRASLRGSGAAQHVAQEAVAVAVPLRRPDGTIAGAVIVQLELQDVHSSGLLQENLWVLALSTLGAALILALVFRFAMPLHELASASKARLVVPLLVLLMAQGVYAAYTIHTFRDVWVQVTQDNTRLLGQDLQRDLQRLLAYGVAPEHWRGVERPMARLAASFPVVGELRLLDAQGAMLNRADAQGALDIAAPAVADADTLVFPLRAAPQAPIAARLQILLDRDLIAAGVRERVLDAGTVVAVALVAAIELLLLLTLLMNRAFAVTVRDPKGEASGLDDPSEVGNVVRPVMFGFLFALALPLSFLPLYARSLLAPGVTVDSAAFLVALPIAAEMGCGLLTALLAGRLTDRRGWQWPVLAGLLVSVAGNLVCALATSLPSFTAARGLVGLGYGLTWMGLQGFIVIRSPAAYRGRNMAAVIAGLFAGHLSGAAVGAMLMEQSGPAVVFISGAGLLALPAIGVFTLMWPYRHQQVSRAPSLAAGYGVRSWRALRQLLATRDFGMLLAGCVIPFSIAQVGLLTYALPLYMEAWGGTPAGTGRILMLYGLCVIYVGPYMGRLADRSPCKKCWIAAGGLVGSAGLLSLYFMDGVLAAASAVVLLALASCMAGGAQAAYMLSLDTVQRYGAGGSTSIMRGADKFGQMLGPLMVGGLFASMGMSGGLALTGLVYLVATLAFIVFAPRAVDREPAASAPAP</sequence>
<feature type="domain" description="Major facilitator superfamily (MFS) profile" evidence="8">
    <location>
        <begin position="420"/>
        <end position="816"/>
    </location>
</feature>
<dbReference type="GO" id="GO:0022857">
    <property type="term" value="F:transmembrane transporter activity"/>
    <property type="evidence" value="ECO:0007669"/>
    <property type="project" value="InterPro"/>
</dbReference>
<keyword evidence="10" id="KW-1185">Reference proteome</keyword>
<keyword evidence="6 7" id="KW-0472">Membrane</keyword>
<feature type="transmembrane region" description="Helical" evidence="7">
    <location>
        <begin position="425"/>
        <end position="444"/>
    </location>
</feature>
<feature type="transmembrane region" description="Helical" evidence="7">
    <location>
        <begin position="634"/>
        <end position="657"/>
    </location>
</feature>
<evidence type="ECO:0000256" key="7">
    <source>
        <dbReference type="SAM" id="Phobius"/>
    </source>
</evidence>
<evidence type="ECO:0000313" key="9">
    <source>
        <dbReference type="EMBL" id="QAA95199.1"/>
    </source>
</evidence>
<dbReference type="InterPro" id="IPR020846">
    <property type="entry name" value="MFS_dom"/>
</dbReference>
<evidence type="ECO:0000256" key="6">
    <source>
        <dbReference type="ARBA" id="ARBA00023136"/>
    </source>
</evidence>
<keyword evidence="5 7" id="KW-1133">Transmembrane helix</keyword>
<dbReference type="PROSITE" id="PS50850">
    <property type="entry name" value="MFS"/>
    <property type="match status" value="1"/>
</dbReference>
<dbReference type="SUPFAM" id="SSF103473">
    <property type="entry name" value="MFS general substrate transporter"/>
    <property type="match status" value="1"/>
</dbReference>
<evidence type="ECO:0000259" key="8">
    <source>
        <dbReference type="PROSITE" id="PS50850"/>
    </source>
</evidence>
<evidence type="ECO:0000313" key="10">
    <source>
        <dbReference type="Proteomes" id="UP000283474"/>
    </source>
</evidence>
<dbReference type="Proteomes" id="UP000283474">
    <property type="component" value="Chromosome"/>
</dbReference>
<dbReference type="InterPro" id="IPR036259">
    <property type="entry name" value="MFS_trans_sf"/>
</dbReference>
<feature type="transmembrane region" description="Helical" evidence="7">
    <location>
        <begin position="794"/>
        <end position="812"/>
    </location>
</feature>
<evidence type="ECO:0000256" key="1">
    <source>
        <dbReference type="ARBA" id="ARBA00004651"/>
    </source>
</evidence>
<dbReference type="Gene3D" id="1.20.1250.20">
    <property type="entry name" value="MFS general substrate transporter like domains"/>
    <property type="match status" value="1"/>
</dbReference>
<dbReference type="OrthoDB" id="1679175at2"/>
<evidence type="ECO:0000256" key="4">
    <source>
        <dbReference type="ARBA" id="ARBA00022692"/>
    </source>
</evidence>
<feature type="transmembrane region" description="Helical" evidence="7">
    <location>
        <begin position="24"/>
        <end position="47"/>
    </location>
</feature>
<dbReference type="Pfam" id="PF07690">
    <property type="entry name" value="MFS_1"/>
    <property type="match status" value="1"/>
</dbReference>
<feature type="transmembrane region" description="Helical" evidence="7">
    <location>
        <begin position="456"/>
        <end position="480"/>
    </location>
</feature>
<dbReference type="PANTHER" id="PTHR23517">
    <property type="entry name" value="RESISTANCE PROTEIN MDTM, PUTATIVE-RELATED-RELATED"/>
    <property type="match status" value="1"/>
</dbReference>
<dbReference type="EMBL" id="CP022987">
    <property type="protein sequence ID" value="QAA95199.1"/>
    <property type="molecule type" value="Genomic_DNA"/>
</dbReference>
<feature type="transmembrane region" description="Helical" evidence="7">
    <location>
        <begin position="726"/>
        <end position="751"/>
    </location>
</feature>
<evidence type="ECO:0000256" key="5">
    <source>
        <dbReference type="ARBA" id="ARBA00022989"/>
    </source>
</evidence>
<evidence type="ECO:0000256" key="2">
    <source>
        <dbReference type="ARBA" id="ARBA00022448"/>
    </source>
</evidence>
<keyword evidence="2" id="KW-0813">Transport</keyword>
<feature type="transmembrane region" description="Helical" evidence="7">
    <location>
        <begin position="224"/>
        <end position="243"/>
    </location>
</feature>
<dbReference type="GO" id="GO:0005886">
    <property type="term" value="C:plasma membrane"/>
    <property type="evidence" value="ECO:0007669"/>
    <property type="project" value="UniProtKB-SubCell"/>
</dbReference>
<evidence type="ECO:0000256" key="3">
    <source>
        <dbReference type="ARBA" id="ARBA00022475"/>
    </source>
</evidence>
<feature type="transmembrane region" description="Helical" evidence="7">
    <location>
        <begin position="701"/>
        <end position="720"/>
    </location>
</feature>
<feature type="transmembrane region" description="Helical" evidence="7">
    <location>
        <begin position="578"/>
        <end position="600"/>
    </location>
</feature>